<dbReference type="Pfam" id="PF13426">
    <property type="entry name" value="PAS_9"/>
    <property type="match status" value="1"/>
</dbReference>
<evidence type="ECO:0000259" key="10">
    <source>
        <dbReference type="PROSITE" id="PS50113"/>
    </source>
</evidence>
<evidence type="ECO:0000256" key="3">
    <source>
        <dbReference type="ARBA" id="ARBA00022553"/>
    </source>
</evidence>
<dbReference type="PROSITE" id="PS50109">
    <property type="entry name" value="HIS_KIN"/>
    <property type="match status" value="1"/>
</dbReference>
<dbReference type="PANTHER" id="PTHR43304">
    <property type="entry name" value="PHYTOCHROME-LIKE PROTEIN CPH1"/>
    <property type="match status" value="1"/>
</dbReference>
<keyword evidence="3" id="KW-0597">Phosphoprotein</keyword>
<dbReference type="CDD" id="cd00130">
    <property type="entry name" value="PAS"/>
    <property type="match status" value="2"/>
</dbReference>
<evidence type="ECO:0000259" key="8">
    <source>
        <dbReference type="PROSITE" id="PS50109"/>
    </source>
</evidence>
<dbReference type="SMART" id="SM00387">
    <property type="entry name" value="HATPase_c"/>
    <property type="match status" value="1"/>
</dbReference>
<keyword evidence="7" id="KW-0812">Transmembrane</keyword>
<keyword evidence="7" id="KW-1133">Transmembrane helix</keyword>
<dbReference type="GO" id="GO:0000155">
    <property type="term" value="F:phosphorelay sensor kinase activity"/>
    <property type="evidence" value="ECO:0007669"/>
    <property type="project" value="InterPro"/>
</dbReference>
<name>A0A6C0GGB9_9BACT</name>
<dbReference type="InterPro" id="IPR036890">
    <property type="entry name" value="HATPase_C_sf"/>
</dbReference>
<dbReference type="InterPro" id="IPR000014">
    <property type="entry name" value="PAS"/>
</dbReference>
<dbReference type="InterPro" id="IPR005467">
    <property type="entry name" value="His_kinase_dom"/>
</dbReference>
<keyword evidence="6" id="KW-0175">Coiled coil</keyword>
<dbReference type="InterPro" id="IPR052162">
    <property type="entry name" value="Sensor_kinase/Photoreceptor"/>
</dbReference>
<feature type="domain" description="Histidine kinase" evidence="8">
    <location>
        <begin position="564"/>
        <end position="776"/>
    </location>
</feature>
<dbReference type="SMART" id="SM00086">
    <property type="entry name" value="PAC"/>
    <property type="match status" value="2"/>
</dbReference>
<dbReference type="Pfam" id="PF05227">
    <property type="entry name" value="CHASE3"/>
    <property type="match status" value="1"/>
</dbReference>
<dbReference type="Gene3D" id="1.10.287.130">
    <property type="match status" value="1"/>
</dbReference>
<dbReference type="InterPro" id="IPR036097">
    <property type="entry name" value="HisK_dim/P_sf"/>
</dbReference>
<feature type="domain" description="PAC" evidence="10">
    <location>
        <begin position="468"/>
        <end position="521"/>
    </location>
</feature>
<dbReference type="InterPro" id="IPR035965">
    <property type="entry name" value="PAS-like_dom_sf"/>
</dbReference>
<accession>A0A6C0GGB9</accession>
<dbReference type="PRINTS" id="PR00344">
    <property type="entry name" value="BCTRLSENSOR"/>
</dbReference>
<dbReference type="CDD" id="cd00082">
    <property type="entry name" value="HisKA"/>
    <property type="match status" value="1"/>
</dbReference>
<keyword evidence="7" id="KW-0472">Membrane</keyword>
<feature type="transmembrane region" description="Helical" evidence="7">
    <location>
        <begin position="177"/>
        <end position="202"/>
    </location>
</feature>
<evidence type="ECO:0000256" key="4">
    <source>
        <dbReference type="ARBA" id="ARBA00022679"/>
    </source>
</evidence>
<dbReference type="RefSeq" id="WP_162442926.1">
    <property type="nucleotide sequence ID" value="NZ_CP048222.1"/>
</dbReference>
<dbReference type="PROSITE" id="PS50113">
    <property type="entry name" value="PAC"/>
    <property type="match status" value="2"/>
</dbReference>
<feature type="domain" description="PAS" evidence="9">
    <location>
        <begin position="395"/>
        <end position="465"/>
    </location>
</feature>
<reference evidence="11 12" key="1">
    <citation type="submission" date="2020-01" db="EMBL/GenBank/DDBJ databases">
        <authorList>
            <person name="Kim M.K."/>
        </authorList>
    </citation>
    <scope>NUCLEOTIDE SEQUENCE [LARGE SCALE GENOMIC DNA]</scope>
    <source>
        <strain evidence="11 12">172606-1</strain>
    </source>
</reference>
<dbReference type="InterPro" id="IPR013655">
    <property type="entry name" value="PAS_fold_3"/>
</dbReference>
<keyword evidence="5" id="KW-0418">Kinase</keyword>
<dbReference type="CDD" id="cd19410">
    <property type="entry name" value="HK9-like_sensor"/>
    <property type="match status" value="1"/>
</dbReference>
<organism evidence="11 12">
    <name type="scientific">Rhodocytophaga rosea</name>
    <dbReference type="NCBI Taxonomy" id="2704465"/>
    <lineage>
        <taxon>Bacteria</taxon>
        <taxon>Pseudomonadati</taxon>
        <taxon>Bacteroidota</taxon>
        <taxon>Cytophagia</taxon>
        <taxon>Cytophagales</taxon>
        <taxon>Rhodocytophagaceae</taxon>
        <taxon>Rhodocytophaga</taxon>
    </lineage>
</organism>
<dbReference type="InterPro" id="IPR003594">
    <property type="entry name" value="HATPase_dom"/>
</dbReference>
<dbReference type="EC" id="2.7.13.3" evidence="2"/>
<dbReference type="InterPro" id="IPR001610">
    <property type="entry name" value="PAC"/>
</dbReference>
<feature type="domain" description="PAC" evidence="10">
    <location>
        <begin position="342"/>
        <end position="394"/>
    </location>
</feature>
<keyword evidence="12" id="KW-1185">Reference proteome</keyword>
<dbReference type="SUPFAM" id="SSF55785">
    <property type="entry name" value="PYP-like sensor domain (PAS domain)"/>
    <property type="match status" value="2"/>
</dbReference>
<evidence type="ECO:0000256" key="2">
    <source>
        <dbReference type="ARBA" id="ARBA00012438"/>
    </source>
</evidence>
<proteinExistence type="predicted"/>
<evidence type="ECO:0000256" key="6">
    <source>
        <dbReference type="SAM" id="Coils"/>
    </source>
</evidence>
<evidence type="ECO:0000256" key="5">
    <source>
        <dbReference type="ARBA" id="ARBA00022777"/>
    </source>
</evidence>
<gene>
    <name evidence="11" type="ORF">GXP67_09490</name>
</gene>
<dbReference type="Gene3D" id="3.30.450.20">
    <property type="entry name" value="PAS domain"/>
    <property type="match status" value="2"/>
</dbReference>
<dbReference type="InterPro" id="IPR003661">
    <property type="entry name" value="HisK_dim/P_dom"/>
</dbReference>
<dbReference type="SUPFAM" id="SSF47384">
    <property type="entry name" value="Homodimeric domain of signal transducing histidine kinase"/>
    <property type="match status" value="1"/>
</dbReference>
<dbReference type="KEGG" id="rhoz:GXP67_09490"/>
<comment type="catalytic activity">
    <reaction evidence="1">
        <text>ATP + protein L-histidine = ADP + protein N-phospho-L-histidine.</text>
        <dbReference type="EC" id="2.7.13.3"/>
    </reaction>
</comment>
<dbReference type="InterPro" id="IPR000700">
    <property type="entry name" value="PAS-assoc_C"/>
</dbReference>
<dbReference type="PANTHER" id="PTHR43304:SF1">
    <property type="entry name" value="PAC DOMAIN-CONTAINING PROTEIN"/>
    <property type="match status" value="1"/>
</dbReference>
<feature type="coiled-coil region" evidence="6">
    <location>
        <begin position="202"/>
        <end position="278"/>
    </location>
</feature>
<evidence type="ECO:0000256" key="1">
    <source>
        <dbReference type="ARBA" id="ARBA00000085"/>
    </source>
</evidence>
<dbReference type="Pfam" id="PF08447">
    <property type="entry name" value="PAS_3"/>
    <property type="match status" value="1"/>
</dbReference>
<dbReference type="Proteomes" id="UP000480178">
    <property type="component" value="Chromosome"/>
</dbReference>
<dbReference type="Gene3D" id="3.30.565.10">
    <property type="entry name" value="Histidine kinase-like ATPase, C-terminal domain"/>
    <property type="match status" value="1"/>
</dbReference>
<sequence length="793" mass="91333">MKLNRFINTAFLAGLLLLSVVGVIIYISFDSFVKKADWVLHTQEVSYASEKLISAIKDAETGQRGYFITGDSTYLTPYVSGVDAMGHYLKELRRLTNDNQSQHVRVDSLQKKISAKAAILKYTISLKNSSNTVQQITLMFPKAGKELMDEIRAITLAIQQEENRLMTERVKSYDTNLVVLLWLIGLTIAGAFFVAVFSFIYIKKQVAKNEAYEKELYRLNQEITMSNEEMNAYNEELTAANEELSTNNEELQITTDQLNISNEMLERYAEEIKELYNNAPCGYHSTDEDAVILNINDTELKWLGYSREEVIGKMKLHELISPKGGININDTYQEFIEKGYLNNLESEMIRKDGSVFPILANVTYVKDENGNFLKTHATIFDITEQRKMQQKLVESEQNYRVMAENITDMLSRHDVQGRYFYVSPSCERLLGYSPEEMKGKSIYDLFHPDDVESIRLYYMTLLEMPDISSVEHRFRKKDGGYIWFETVSKAFKDPRTGKITEVLSVSRDISLRKEYEDKLKLAYNELEQIKTDLEFRVRERTEKLDQALKELQTRNHELDNYVYKVSHDLRAPLASILGLVNLTKLDNDISAIKHYLSLIENRVNKSDEFIKSVLNHSRILNSEINPVAIDFRKIIDTCIEELRYLPNLEKMDFIFHITTEGDFYSDELRVNILFKNLISNAVKYRNPSVDKSYMKFDIASSEQSAFITVEDNGQGIEELYMHKIFDMFFRGTQQSDGSGLGLYIVKQTLERIAGTISVESKVNKGTIFRITLSNLKTGTVDFNAPAVTLNQLH</sequence>
<dbReference type="SMART" id="SM00388">
    <property type="entry name" value="HisKA"/>
    <property type="match status" value="1"/>
</dbReference>
<dbReference type="SMART" id="SM00091">
    <property type="entry name" value="PAS"/>
    <property type="match status" value="2"/>
</dbReference>
<dbReference type="PROSITE" id="PS50112">
    <property type="entry name" value="PAS"/>
    <property type="match status" value="2"/>
</dbReference>
<dbReference type="NCBIfam" id="TIGR00229">
    <property type="entry name" value="sensory_box"/>
    <property type="match status" value="2"/>
</dbReference>
<dbReference type="AlphaFoldDB" id="A0A6C0GGB9"/>
<feature type="domain" description="PAS" evidence="9">
    <location>
        <begin position="268"/>
        <end position="339"/>
    </location>
</feature>
<dbReference type="Pfam" id="PF02518">
    <property type="entry name" value="HATPase_c"/>
    <property type="match status" value="1"/>
</dbReference>
<dbReference type="InterPro" id="IPR004358">
    <property type="entry name" value="Sig_transdc_His_kin-like_C"/>
</dbReference>
<evidence type="ECO:0000313" key="12">
    <source>
        <dbReference type="Proteomes" id="UP000480178"/>
    </source>
</evidence>
<dbReference type="EMBL" id="CP048222">
    <property type="protein sequence ID" value="QHT66874.1"/>
    <property type="molecule type" value="Genomic_DNA"/>
</dbReference>
<feature type="transmembrane region" description="Helical" evidence="7">
    <location>
        <begin position="6"/>
        <end position="29"/>
    </location>
</feature>
<evidence type="ECO:0000256" key="7">
    <source>
        <dbReference type="SAM" id="Phobius"/>
    </source>
</evidence>
<keyword evidence="4" id="KW-0808">Transferase</keyword>
<protein>
    <recommendedName>
        <fullName evidence="2">histidine kinase</fullName>
        <ecNumber evidence="2">2.7.13.3</ecNumber>
    </recommendedName>
</protein>
<evidence type="ECO:0000313" key="11">
    <source>
        <dbReference type="EMBL" id="QHT66874.1"/>
    </source>
</evidence>
<evidence type="ECO:0000259" key="9">
    <source>
        <dbReference type="PROSITE" id="PS50112"/>
    </source>
</evidence>
<dbReference type="InterPro" id="IPR007891">
    <property type="entry name" value="CHASE3"/>
</dbReference>
<dbReference type="SUPFAM" id="SSF55874">
    <property type="entry name" value="ATPase domain of HSP90 chaperone/DNA topoisomerase II/histidine kinase"/>
    <property type="match status" value="1"/>
</dbReference>